<dbReference type="EMBL" id="CM037621">
    <property type="protein sequence ID" value="KAH8001373.1"/>
    <property type="molecule type" value="Genomic_DNA"/>
</dbReference>
<keyword evidence="2" id="KW-1185">Reference proteome</keyword>
<comment type="caution">
    <text evidence="1">The sequence shown here is derived from an EMBL/GenBank/DDBJ whole genome shotgun (WGS) entry which is preliminary data.</text>
</comment>
<protein>
    <submittedName>
        <fullName evidence="1">Uncharacterized protein</fullName>
    </submittedName>
</protein>
<evidence type="ECO:0000313" key="1">
    <source>
        <dbReference type="EMBL" id="KAH8001373.1"/>
    </source>
</evidence>
<evidence type="ECO:0000313" key="2">
    <source>
        <dbReference type="Proteomes" id="UP000827872"/>
    </source>
</evidence>
<organism evidence="1 2">
    <name type="scientific">Sphaerodactylus townsendi</name>
    <dbReference type="NCBI Taxonomy" id="933632"/>
    <lineage>
        <taxon>Eukaryota</taxon>
        <taxon>Metazoa</taxon>
        <taxon>Chordata</taxon>
        <taxon>Craniata</taxon>
        <taxon>Vertebrata</taxon>
        <taxon>Euteleostomi</taxon>
        <taxon>Lepidosauria</taxon>
        <taxon>Squamata</taxon>
        <taxon>Bifurcata</taxon>
        <taxon>Gekkota</taxon>
        <taxon>Sphaerodactylidae</taxon>
        <taxon>Sphaerodactylus</taxon>
    </lineage>
</organism>
<accession>A0ACB8F8Q2</accession>
<name>A0ACB8F8Q2_9SAUR</name>
<gene>
    <name evidence="1" type="ORF">K3G42_005196</name>
</gene>
<reference evidence="1" key="1">
    <citation type="submission" date="2021-08" db="EMBL/GenBank/DDBJ databases">
        <title>The first chromosome-level gecko genome reveals the dynamic sex chromosomes of Neotropical dwarf geckos (Sphaerodactylidae: Sphaerodactylus).</title>
        <authorList>
            <person name="Pinto B.J."/>
            <person name="Keating S.E."/>
            <person name="Gamble T."/>
        </authorList>
    </citation>
    <scope>NUCLEOTIDE SEQUENCE</scope>
    <source>
        <strain evidence="1">TG3544</strain>
    </source>
</reference>
<proteinExistence type="predicted"/>
<sequence>MQSRHRSLNRYPKQLARSFGSGSERLFVTNGKDGSFATANHTCIQTRGYVPTPDNEAENNALAKVLQRHNKAAFLGHVSSGYSNWAPQEPTSAKGAKNCVKMDTDGKWRSASCEEQLLTTCEFFVV</sequence>
<dbReference type="Proteomes" id="UP000827872">
    <property type="component" value="Linkage Group LG08"/>
</dbReference>